<proteinExistence type="predicted"/>
<dbReference type="AlphaFoldDB" id="A0A7W9JHT4"/>
<gene>
    <name evidence="2" type="ORF">HDA33_000685</name>
</gene>
<dbReference type="InterPro" id="IPR036178">
    <property type="entry name" value="Formintransfe-cycloase-like_sf"/>
</dbReference>
<dbReference type="InterPro" id="IPR007044">
    <property type="entry name" value="Cyclodeamin/CycHdrlase"/>
</dbReference>
<protein>
    <submittedName>
        <fullName evidence="2">Formiminotetrahydrofolate cyclodeaminase</fullName>
    </submittedName>
</protein>
<name>A0A7W9JHT4_9MICC</name>
<reference evidence="2 3" key="1">
    <citation type="submission" date="2020-08" db="EMBL/GenBank/DDBJ databases">
        <title>Sequencing the genomes of 1000 actinobacteria strains.</title>
        <authorList>
            <person name="Klenk H.-P."/>
        </authorList>
    </citation>
    <scope>NUCLEOTIDE SEQUENCE [LARGE SCALE GENOMIC DNA]</scope>
    <source>
        <strain evidence="2 3">DSM 17945</strain>
    </source>
</reference>
<evidence type="ECO:0000259" key="1">
    <source>
        <dbReference type="Pfam" id="PF04961"/>
    </source>
</evidence>
<dbReference type="Proteomes" id="UP000567246">
    <property type="component" value="Unassembled WGS sequence"/>
</dbReference>
<sequence length="197" mass="19956">MIRDESIESYLGRLASGEPTPGGGATGALAVAEGAGLLAMAARFSASEEDARASEGLIAACLGLADGDERGFGAVAEAFGLPRDTPEARSRRSAAIQAALAEAVRPPRGIVDAAERALDLAERVLDAANPNVLSDVGAALGCIRGGLTAATVTLETNLGPLRDEGVEGILRTDVDRADRLVARADALLGRVRAAVTG</sequence>
<accession>A0A7W9JHT4</accession>
<feature type="domain" description="Cyclodeaminase/cyclohydrolase" evidence="1">
    <location>
        <begin position="6"/>
        <end position="168"/>
    </location>
</feature>
<organism evidence="2 3">
    <name type="scientific">Micrococcus endophyticus</name>
    <dbReference type="NCBI Taxonomy" id="455343"/>
    <lineage>
        <taxon>Bacteria</taxon>
        <taxon>Bacillati</taxon>
        <taxon>Actinomycetota</taxon>
        <taxon>Actinomycetes</taxon>
        <taxon>Micrococcales</taxon>
        <taxon>Micrococcaceae</taxon>
        <taxon>Micrococcus</taxon>
    </lineage>
</organism>
<evidence type="ECO:0000313" key="3">
    <source>
        <dbReference type="Proteomes" id="UP000567246"/>
    </source>
</evidence>
<dbReference type="GO" id="GO:0003824">
    <property type="term" value="F:catalytic activity"/>
    <property type="evidence" value="ECO:0007669"/>
    <property type="project" value="InterPro"/>
</dbReference>
<dbReference type="EMBL" id="JACHMW010000001">
    <property type="protein sequence ID" value="MBB5848121.1"/>
    <property type="molecule type" value="Genomic_DNA"/>
</dbReference>
<comment type="caution">
    <text evidence="2">The sequence shown here is derived from an EMBL/GenBank/DDBJ whole genome shotgun (WGS) entry which is preliminary data.</text>
</comment>
<dbReference type="SUPFAM" id="SSF101262">
    <property type="entry name" value="Methenyltetrahydrofolate cyclohydrolase-like"/>
    <property type="match status" value="1"/>
</dbReference>
<dbReference type="RefSeq" id="WP_184170918.1">
    <property type="nucleotide sequence ID" value="NZ_BAABAG010000016.1"/>
</dbReference>
<keyword evidence="3" id="KW-1185">Reference proteome</keyword>
<dbReference type="Pfam" id="PF04961">
    <property type="entry name" value="FTCD_C"/>
    <property type="match status" value="1"/>
</dbReference>
<dbReference type="Gene3D" id="1.20.120.680">
    <property type="entry name" value="Formiminotetrahydrofolate cyclodeaminase monomer, up-and-down helical bundle"/>
    <property type="match status" value="1"/>
</dbReference>
<evidence type="ECO:0000313" key="2">
    <source>
        <dbReference type="EMBL" id="MBB5848121.1"/>
    </source>
</evidence>